<keyword evidence="2" id="KW-0472">Membrane</keyword>
<reference evidence="3 4" key="1">
    <citation type="journal article" date="2013" name="Genome Biol.">
        <title>The genome sequence of the most widely cultivated cacao type and its use to identify candidate genes regulating pod color.</title>
        <authorList>
            <person name="Motamayor J.C."/>
            <person name="Mockaitis K."/>
            <person name="Schmutz J."/>
            <person name="Haiminen N."/>
            <person name="Iii D.L."/>
            <person name="Cornejo O."/>
            <person name="Findley S.D."/>
            <person name="Zheng P."/>
            <person name="Utro F."/>
            <person name="Royaert S."/>
            <person name="Saski C."/>
            <person name="Jenkins J."/>
            <person name="Podicheti R."/>
            <person name="Zhao M."/>
            <person name="Scheffler B.E."/>
            <person name="Stack J.C."/>
            <person name="Feltus F.A."/>
            <person name="Mustiga G.M."/>
            <person name="Amores F."/>
            <person name="Phillips W."/>
            <person name="Marelli J.P."/>
            <person name="May G.D."/>
            <person name="Shapiro H."/>
            <person name="Ma J."/>
            <person name="Bustamante C.D."/>
            <person name="Schnell R.J."/>
            <person name="Main D."/>
            <person name="Gilbert D."/>
            <person name="Parida L."/>
            <person name="Kuhn D.N."/>
        </authorList>
    </citation>
    <scope>NUCLEOTIDE SEQUENCE [LARGE SCALE GENOMIC DNA]</scope>
    <source>
        <strain evidence="4">cv. Matina 1-6</strain>
    </source>
</reference>
<keyword evidence="4" id="KW-1185">Reference proteome</keyword>
<protein>
    <submittedName>
        <fullName evidence="3">Uncharacterized protein</fullName>
    </submittedName>
</protein>
<evidence type="ECO:0000313" key="3">
    <source>
        <dbReference type="EMBL" id="EOY11851.1"/>
    </source>
</evidence>
<dbReference type="Gramene" id="EOY11851">
    <property type="protein sequence ID" value="EOY11851"/>
    <property type="gene ID" value="TCM_030522"/>
</dbReference>
<gene>
    <name evidence="3" type="ORF">TCM_030522</name>
</gene>
<evidence type="ECO:0000256" key="2">
    <source>
        <dbReference type="SAM" id="Phobius"/>
    </source>
</evidence>
<dbReference type="AlphaFoldDB" id="A0A061F487"/>
<evidence type="ECO:0000256" key="1">
    <source>
        <dbReference type="SAM" id="MobiDB-lite"/>
    </source>
</evidence>
<keyword evidence="2" id="KW-1133">Transmembrane helix</keyword>
<dbReference type="HOGENOM" id="CLU_2836417_0_0_1"/>
<feature type="transmembrane region" description="Helical" evidence="2">
    <location>
        <begin position="40"/>
        <end position="58"/>
    </location>
</feature>
<feature type="region of interest" description="Disordered" evidence="1">
    <location>
        <begin position="1"/>
        <end position="21"/>
    </location>
</feature>
<name>A0A061F487_THECC</name>
<feature type="compositionally biased region" description="Basic residues" evidence="1">
    <location>
        <begin position="1"/>
        <end position="11"/>
    </location>
</feature>
<accession>A0A061F487</accession>
<keyword evidence="2" id="KW-0812">Transmembrane</keyword>
<proteinExistence type="predicted"/>
<dbReference type="EMBL" id="CM001885">
    <property type="protein sequence ID" value="EOY11851.1"/>
    <property type="molecule type" value="Genomic_DNA"/>
</dbReference>
<evidence type="ECO:0000313" key="4">
    <source>
        <dbReference type="Proteomes" id="UP000026915"/>
    </source>
</evidence>
<dbReference type="InParanoid" id="A0A061F487"/>
<organism evidence="3 4">
    <name type="scientific">Theobroma cacao</name>
    <name type="common">Cacao</name>
    <name type="synonym">Cocoa</name>
    <dbReference type="NCBI Taxonomy" id="3641"/>
    <lineage>
        <taxon>Eukaryota</taxon>
        <taxon>Viridiplantae</taxon>
        <taxon>Streptophyta</taxon>
        <taxon>Embryophyta</taxon>
        <taxon>Tracheophyta</taxon>
        <taxon>Spermatophyta</taxon>
        <taxon>Magnoliopsida</taxon>
        <taxon>eudicotyledons</taxon>
        <taxon>Gunneridae</taxon>
        <taxon>Pentapetalae</taxon>
        <taxon>rosids</taxon>
        <taxon>malvids</taxon>
        <taxon>Malvales</taxon>
        <taxon>Malvaceae</taxon>
        <taxon>Byttnerioideae</taxon>
        <taxon>Theobroma</taxon>
    </lineage>
</organism>
<dbReference type="Proteomes" id="UP000026915">
    <property type="component" value="Chromosome 7"/>
</dbReference>
<sequence>MLANTRSRHLLKPLSDQSSRNKNQKWLHLFSTLKRKSLSLYSQALLFFLYILCLLKLLTQKRFKSS</sequence>